<name>A0ABY2SGT8_9HYPH</name>
<evidence type="ECO:0000256" key="1">
    <source>
        <dbReference type="ARBA" id="ARBA00000971"/>
    </source>
</evidence>
<evidence type="ECO:0000313" key="11">
    <source>
        <dbReference type="Proteomes" id="UP000305202"/>
    </source>
</evidence>
<evidence type="ECO:0000256" key="3">
    <source>
        <dbReference type="ARBA" id="ARBA00013194"/>
    </source>
</evidence>
<keyword evidence="8" id="KW-0413">Isomerase</keyword>
<evidence type="ECO:0000313" key="10">
    <source>
        <dbReference type="EMBL" id="TKI03467.1"/>
    </source>
</evidence>
<protein>
    <recommendedName>
        <fullName evidence="4">Parvulin-like PPIase</fullName>
        <ecNumber evidence="3">5.2.1.8</ecNumber>
    </recommendedName>
    <alternativeName>
        <fullName evidence="6">Peptidyl-prolyl cis-trans isomerase plp</fullName>
    </alternativeName>
    <alternativeName>
        <fullName evidence="7">Rotamase plp</fullName>
    </alternativeName>
</protein>
<dbReference type="NCBIfam" id="TIGR02933">
    <property type="entry name" value="nifM_nitrog"/>
    <property type="match status" value="1"/>
</dbReference>
<evidence type="ECO:0000256" key="7">
    <source>
        <dbReference type="ARBA" id="ARBA00031484"/>
    </source>
</evidence>
<gene>
    <name evidence="10" type="primary">nifM</name>
    <name evidence="10" type="ORF">FCN80_21395</name>
</gene>
<evidence type="ECO:0000256" key="8">
    <source>
        <dbReference type="PROSITE-ProRule" id="PRU00278"/>
    </source>
</evidence>
<dbReference type="EC" id="5.2.1.8" evidence="3"/>
<organism evidence="10 11">
    <name type="scientific">Martelella alba</name>
    <dbReference type="NCBI Taxonomy" id="2590451"/>
    <lineage>
        <taxon>Bacteria</taxon>
        <taxon>Pseudomonadati</taxon>
        <taxon>Pseudomonadota</taxon>
        <taxon>Alphaproteobacteria</taxon>
        <taxon>Hyphomicrobiales</taxon>
        <taxon>Aurantimonadaceae</taxon>
        <taxon>Martelella</taxon>
    </lineage>
</organism>
<dbReference type="InterPro" id="IPR000297">
    <property type="entry name" value="PPIase_PpiC"/>
</dbReference>
<proteinExistence type="inferred from homology"/>
<dbReference type="PROSITE" id="PS01096">
    <property type="entry name" value="PPIC_PPIASE_1"/>
    <property type="match status" value="1"/>
</dbReference>
<evidence type="ECO:0000256" key="2">
    <source>
        <dbReference type="ARBA" id="ARBA00007656"/>
    </source>
</evidence>
<accession>A0ABY2SGT8</accession>
<reference evidence="10 11" key="1">
    <citation type="submission" date="2019-04" db="EMBL/GenBank/DDBJ databases">
        <authorList>
            <person name="Li M."/>
            <person name="Gao C."/>
        </authorList>
    </citation>
    <scope>NUCLEOTIDE SEQUENCE [LARGE SCALE GENOMIC DNA]</scope>
    <source>
        <strain evidence="10 11">BGMRC 2031</strain>
    </source>
</reference>
<dbReference type="SUPFAM" id="SSF54534">
    <property type="entry name" value="FKBP-like"/>
    <property type="match status" value="1"/>
</dbReference>
<keyword evidence="5 8" id="KW-0697">Rotamase</keyword>
<dbReference type="Gene3D" id="3.10.50.40">
    <property type="match status" value="1"/>
</dbReference>
<dbReference type="InterPro" id="IPR014282">
    <property type="entry name" value="Nitrogen_fix_NifM"/>
</dbReference>
<comment type="catalytic activity">
    <reaction evidence="1">
        <text>[protein]-peptidylproline (omega=180) = [protein]-peptidylproline (omega=0)</text>
        <dbReference type="Rhea" id="RHEA:16237"/>
        <dbReference type="Rhea" id="RHEA-COMP:10747"/>
        <dbReference type="Rhea" id="RHEA-COMP:10748"/>
        <dbReference type="ChEBI" id="CHEBI:83833"/>
        <dbReference type="ChEBI" id="CHEBI:83834"/>
        <dbReference type="EC" id="5.2.1.8"/>
    </reaction>
</comment>
<keyword evidence="11" id="KW-1185">Reference proteome</keyword>
<dbReference type="Pfam" id="PF00639">
    <property type="entry name" value="Rotamase"/>
    <property type="match status" value="1"/>
</dbReference>
<dbReference type="InterPro" id="IPR046357">
    <property type="entry name" value="PPIase_dom_sf"/>
</dbReference>
<dbReference type="EMBL" id="SZPQ01000043">
    <property type="protein sequence ID" value="TKI03467.1"/>
    <property type="molecule type" value="Genomic_DNA"/>
</dbReference>
<dbReference type="PANTHER" id="PTHR47245">
    <property type="entry name" value="PEPTIDYLPROLYL ISOMERASE"/>
    <property type="match status" value="1"/>
</dbReference>
<feature type="domain" description="PpiC" evidence="9">
    <location>
        <begin position="125"/>
        <end position="222"/>
    </location>
</feature>
<dbReference type="PANTHER" id="PTHR47245:SF2">
    <property type="entry name" value="PEPTIDYL-PROLYL CIS-TRANS ISOMERASE HP_0175-RELATED"/>
    <property type="match status" value="1"/>
</dbReference>
<dbReference type="InterPro" id="IPR023058">
    <property type="entry name" value="PPIase_PpiC_CS"/>
</dbReference>
<comment type="caution">
    <text evidence="10">The sequence shown here is derived from an EMBL/GenBank/DDBJ whole genome shotgun (WGS) entry which is preliminary data.</text>
</comment>
<dbReference type="InterPro" id="IPR050245">
    <property type="entry name" value="PrsA_foldase"/>
</dbReference>
<evidence type="ECO:0000256" key="5">
    <source>
        <dbReference type="ARBA" id="ARBA00023110"/>
    </source>
</evidence>
<sequence length="271" mass="31217">MSAAWERYGRRQLALTRWQCEPEAIPPAEKNVFSQAWARQRRLERAIIQTTRGQAVPQVVVNGVARSLADGLGEDRFSARERQAIIRHHARLECQFTLIAEQVPPPDALTVMAWYNKHQQYFMRPEQRLTRHILLTVEQDRDDAYRQMLRLRREAAASSDAFAQAAQRYSHCPSALEGGRLGWVSRGLLYPELDAALFELGENTLSAPIETALGWHLLRCEGIRPPAPMALDDALPKAREYVWRQQQKQRQRQWLTSLMADADRQEENGPR</sequence>
<evidence type="ECO:0000256" key="4">
    <source>
        <dbReference type="ARBA" id="ARBA00018370"/>
    </source>
</evidence>
<dbReference type="Proteomes" id="UP000305202">
    <property type="component" value="Unassembled WGS sequence"/>
</dbReference>
<dbReference type="RefSeq" id="WP_136992376.1">
    <property type="nucleotide sequence ID" value="NZ_SZPQ01000043.1"/>
</dbReference>
<dbReference type="PROSITE" id="PS50198">
    <property type="entry name" value="PPIC_PPIASE_2"/>
    <property type="match status" value="1"/>
</dbReference>
<evidence type="ECO:0000259" key="9">
    <source>
        <dbReference type="PROSITE" id="PS50198"/>
    </source>
</evidence>
<evidence type="ECO:0000256" key="6">
    <source>
        <dbReference type="ARBA" id="ARBA00030642"/>
    </source>
</evidence>
<comment type="similarity">
    <text evidence="2">Belongs to the PpiC/parvulin rotamase family.</text>
</comment>